<keyword evidence="1" id="KW-0677">Repeat</keyword>
<dbReference type="InterPro" id="IPR051210">
    <property type="entry name" value="Ub_ligase/GEF_domain"/>
</dbReference>
<evidence type="ECO:0000313" key="5">
    <source>
        <dbReference type="Proteomes" id="UP000799777"/>
    </source>
</evidence>
<gene>
    <name evidence="4" type="ORF">EK21DRAFT_63703</name>
</gene>
<protein>
    <submittedName>
        <fullName evidence="4">RCC1/BLIP-II</fullName>
    </submittedName>
</protein>
<evidence type="ECO:0000313" key="4">
    <source>
        <dbReference type="EMBL" id="KAF2031183.1"/>
    </source>
</evidence>
<dbReference type="InterPro" id="IPR009091">
    <property type="entry name" value="RCC1/BLIP-II"/>
</dbReference>
<dbReference type="SUPFAM" id="SSF81383">
    <property type="entry name" value="F-box domain"/>
    <property type="match status" value="1"/>
</dbReference>
<organism evidence="4 5">
    <name type="scientific">Setomelanomma holmii</name>
    <dbReference type="NCBI Taxonomy" id="210430"/>
    <lineage>
        <taxon>Eukaryota</taxon>
        <taxon>Fungi</taxon>
        <taxon>Dikarya</taxon>
        <taxon>Ascomycota</taxon>
        <taxon>Pezizomycotina</taxon>
        <taxon>Dothideomycetes</taxon>
        <taxon>Pleosporomycetidae</taxon>
        <taxon>Pleosporales</taxon>
        <taxon>Pleosporineae</taxon>
        <taxon>Phaeosphaeriaceae</taxon>
        <taxon>Setomelanomma</taxon>
    </lineage>
</organism>
<dbReference type="EMBL" id="ML978183">
    <property type="protein sequence ID" value="KAF2031183.1"/>
    <property type="molecule type" value="Genomic_DNA"/>
</dbReference>
<dbReference type="InterPro" id="IPR036047">
    <property type="entry name" value="F-box-like_dom_sf"/>
</dbReference>
<dbReference type="Gene3D" id="2.130.10.30">
    <property type="entry name" value="Regulator of chromosome condensation 1/beta-lactamase-inhibitor protein II"/>
    <property type="match status" value="2"/>
</dbReference>
<feature type="domain" description="F-box" evidence="3">
    <location>
        <begin position="5"/>
        <end position="53"/>
    </location>
</feature>
<dbReference type="PANTHER" id="PTHR22870">
    <property type="entry name" value="REGULATOR OF CHROMOSOME CONDENSATION"/>
    <property type="match status" value="1"/>
</dbReference>
<proteinExistence type="predicted"/>
<dbReference type="PANTHER" id="PTHR22870:SF408">
    <property type="entry name" value="OS09G0560450 PROTEIN"/>
    <property type="match status" value="1"/>
</dbReference>
<feature type="repeat" description="RCC1" evidence="2">
    <location>
        <begin position="84"/>
        <end position="157"/>
    </location>
</feature>
<comment type="caution">
    <text evidence="4">The sequence shown here is derived from an EMBL/GenBank/DDBJ whole genome shotgun (WGS) entry which is preliminary data.</text>
</comment>
<dbReference type="Proteomes" id="UP000799777">
    <property type="component" value="Unassembled WGS sequence"/>
</dbReference>
<reference evidence="4" key="1">
    <citation type="journal article" date="2020" name="Stud. Mycol.">
        <title>101 Dothideomycetes genomes: a test case for predicting lifestyles and emergence of pathogens.</title>
        <authorList>
            <person name="Haridas S."/>
            <person name="Albert R."/>
            <person name="Binder M."/>
            <person name="Bloem J."/>
            <person name="Labutti K."/>
            <person name="Salamov A."/>
            <person name="Andreopoulos B."/>
            <person name="Baker S."/>
            <person name="Barry K."/>
            <person name="Bills G."/>
            <person name="Bluhm B."/>
            <person name="Cannon C."/>
            <person name="Castanera R."/>
            <person name="Culley D."/>
            <person name="Daum C."/>
            <person name="Ezra D."/>
            <person name="Gonzalez J."/>
            <person name="Henrissat B."/>
            <person name="Kuo A."/>
            <person name="Liang C."/>
            <person name="Lipzen A."/>
            <person name="Lutzoni F."/>
            <person name="Magnuson J."/>
            <person name="Mondo S."/>
            <person name="Nolan M."/>
            <person name="Ohm R."/>
            <person name="Pangilinan J."/>
            <person name="Park H.-J."/>
            <person name="Ramirez L."/>
            <person name="Alfaro M."/>
            <person name="Sun H."/>
            <person name="Tritt A."/>
            <person name="Yoshinaga Y."/>
            <person name="Zwiers L.-H."/>
            <person name="Turgeon B."/>
            <person name="Goodwin S."/>
            <person name="Spatafora J."/>
            <person name="Crous P."/>
            <person name="Grigoriev I."/>
        </authorList>
    </citation>
    <scope>NUCLEOTIDE SEQUENCE</scope>
    <source>
        <strain evidence="4">CBS 110217</strain>
    </source>
</reference>
<dbReference type="Pfam" id="PF13540">
    <property type="entry name" value="RCC1_2"/>
    <property type="match status" value="1"/>
</dbReference>
<evidence type="ECO:0000256" key="1">
    <source>
        <dbReference type="ARBA" id="ARBA00022737"/>
    </source>
</evidence>
<dbReference type="OrthoDB" id="61110at2759"/>
<sequence>MAESKTSLADLPLDILVDIWPYLDAKSFLSLCSTCKSFQQPSIRLDPAYWSFATRSTFRIPNQPVVQHDGVRWQNMYRRLLTQSRVFTWGNKSHSRLGHSYDERVHDMPMMPRVIRPRRIRMSTHCSFPTEMEDTRQLGVIADMQCGGWSTTLLTSKGSLHSVGVLDGGRVFAAIERLKPLGFPAGFPSSSAEAQYEEPSIAIRQFSSGRSHILAVSDTGRIWSWYHVQNPALHVRFANLDISEMSLSDEEKKATAYGRVKQVVAGWSRSSAYIVGVGIVVWDPVERDHDEEATDTMLVLEHAEVPSTGFQRVKDARSQSEEQKALGEHVGAVLNYIILEHFVVFATDTGKVFCGRFGEKNRVDNIIELRALRSGQGVPLDVQGSFRRFAVFKGKEVITSDQNYLDSLWTTQGNLSDEVNAAGLHKIPALQDNGVISVAFGDYHYLALHSNGTITSYGTELQACGALGLGDEHEDEGRARGIVYDRFTHDGRLLPHAYTHGRQVWFDHQRKDWINHLMKGGDDGEEANERIQLVRDQQHVQGEVSEWIEQEGRAWEAKHKGKDGLGAYFALGISAAGWHSGGLVLVNDELANQGYTDSLEAKSFPRLKLADGVEMPGTKAFDEWREGRPDWRLDLQI</sequence>
<dbReference type="InterPro" id="IPR000408">
    <property type="entry name" value="Reg_chr_condens"/>
</dbReference>
<keyword evidence="5" id="KW-1185">Reference proteome</keyword>
<accession>A0A9P4HAS2</accession>
<dbReference type="SUPFAM" id="SSF50985">
    <property type="entry name" value="RCC1/BLIP-II"/>
    <property type="match status" value="2"/>
</dbReference>
<dbReference type="InterPro" id="IPR001810">
    <property type="entry name" value="F-box_dom"/>
</dbReference>
<evidence type="ECO:0000256" key="2">
    <source>
        <dbReference type="PROSITE-ProRule" id="PRU00235"/>
    </source>
</evidence>
<name>A0A9P4HAS2_9PLEO</name>
<dbReference type="CDD" id="cd09917">
    <property type="entry name" value="F-box_SF"/>
    <property type="match status" value="1"/>
</dbReference>
<evidence type="ECO:0000259" key="3">
    <source>
        <dbReference type="PROSITE" id="PS50181"/>
    </source>
</evidence>
<dbReference type="PROSITE" id="PS50012">
    <property type="entry name" value="RCC1_3"/>
    <property type="match status" value="1"/>
</dbReference>
<dbReference type="PROSITE" id="PS50181">
    <property type="entry name" value="FBOX"/>
    <property type="match status" value="1"/>
</dbReference>
<dbReference type="AlphaFoldDB" id="A0A9P4HAS2"/>